<keyword evidence="3 4" id="KW-0408">Iron</keyword>
<evidence type="ECO:0000256" key="4">
    <source>
        <dbReference type="PROSITE-ProRule" id="PRU00433"/>
    </source>
</evidence>
<dbReference type="Pfam" id="PF13442">
    <property type="entry name" value="Cytochrome_CBB3"/>
    <property type="match status" value="1"/>
</dbReference>
<dbReference type="InterPro" id="IPR009056">
    <property type="entry name" value="Cyt_c-like_dom"/>
</dbReference>
<feature type="domain" description="Cytochrome c" evidence="6">
    <location>
        <begin position="91"/>
        <end position="170"/>
    </location>
</feature>
<dbReference type="HOGENOM" id="CLU_109361_0_0_5"/>
<dbReference type="GO" id="GO:0005506">
    <property type="term" value="F:iron ion binding"/>
    <property type="evidence" value="ECO:0007669"/>
    <property type="project" value="InterPro"/>
</dbReference>
<name>Q07LW1_RHOP5</name>
<dbReference type="EMBL" id="CP000463">
    <property type="protein sequence ID" value="ABJ07073.1"/>
    <property type="molecule type" value="Genomic_DNA"/>
</dbReference>
<evidence type="ECO:0000313" key="7">
    <source>
        <dbReference type="EMBL" id="ABJ07073.1"/>
    </source>
</evidence>
<dbReference type="KEGG" id="rpe:RPE_3137"/>
<proteinExistence type="predicted"/>
<accession>Q07LW1</accession>
<feature type="region of interest" description="Disordered" evidence="5">
    <location>
        <begin position="199"/>
        <end position="220"/>
    </location>
</feature>
<keyword evidence="1 4" id="KW-0349">Heme</keyword>
<gene>
    <name evidence="7" type="ordered locus">RPE_3137</name>
</gene>
<dbReference type="InterPro" id="IPR036909">
    <property type="entry name" value="Cyt_c-like_dom_sf"/>
</dbReference>
<evidence type="ECO:0000256" key="2">
    <source>
        <dbReference type="ARBA" id="ARBA00022723"/>
    </source>
</evidence>
<organism evidence="7">
    <name type="scientific">Rhodopseudomonas palustris (strain BisA53)</name>
    <dbReference type="NCBI Taxonomy" id="316055"/>
    <lineage>
        <taxon>Bacteria</taxon>
        <taxon>Pseudomonadati</taxon>
        <taxon>Pseudomonadota</taxon>
        <taxon>Alphaproteobacteria</taxon>
        <taxon>Hyphomicrobiales</taxon>
        <taxon>Nitrobacteraceae</taxon>
        <taxon>Rhodopseudomonas</taxon>
    </lineage>
</organism>
<evidence type="ECO:0000256" key="5">
    <source>
        <dbReference type="SAM" id="MobiDB-lite"/>
    </source>
</evidence>
<evidence type="ECO:0000259" key="6">
    <source>
        <dbReference type="PROSITE" id="PS51007"/>
    </source>
</evidence>
<dbReference type="NCBIfam" id="TIGR03872">
    <property type="entry name" value="cytochrome_MoxG"/>
    <property type="match status" value="1"/>
</dbReference>
<dbReference type="PROSITE" id="PS51007">
    <property type="entry name" value="CYTC"/>
    <property type="match status" value="1"/>
</dbReference>
<dbReference type="InterPro" id="IPR009153">
    <property type="entry name" value="Cyt_cL"/>
</dbReference>
<dbReference type="GO" id="GO:0042597">
    <property type="term" value="C:periplasmic space"/>
    <property type="evidence" value="ECO:0007669"/>
    <property type="project" value="InterPro"/>
</dbReference>
<keyword evidence="2 4" id="KW-0479">Metal-binding</keyword>
<dbReference type="eggNOG" id="COG2010">
    <property type="taxonomic scope" value="Bacteria"/>
</dbReference>
<dbReference type="SUPFAM" id="SSF46626">
    <property type="entry name" value="Cytochrome c"/>
    <property type="match status" value="1"/>
</dbReference>
<protein>
    <submittedName>
        <fullName evidence="7">Cytochrome c, class I</fullName>
    </submittedName>
</protein>
<sequence length="220" mass="23664">MLRDETEGHLRSLAAEAGGAMNLPSASRSTAIMIIVAVGMLAPAVAQEVFRHTITGEDLKVLETSQPTGRDSEAVRTFLNTGVNPYTEVKLHLSKGEETFLSACSGCHGHFGEGKIGPGLNDAYWTYPKNKTDKGLFETIFGGAQGMMGPHQDLPLDEILAVMAWVRHLYTGPIEEAEWLTAEQKTVFKQFAQDKQPCAGGAHQRADAGSGEAKSENTSC</sequence>
<reference evidence="7" key="1">
    <citation type="submission" date="2006-09" db="EMBL/GenBank/DDBJ databases">
        <title>Complete sequence of Rhodopseudomonas palustris BisA53.</title>
        <authorList>
            <consortium name="US DOE Joint Genome Institute"/>
            <person name="Copeland A."/>
            <person name="Lucas S."/>
            <person name="Lapidus A."/>
            <person name="Barry K."/>
            <person name="Detter J.C."/>
            <person name="Glavina del Rio T."/>
            <person name="Hammon N."/>
            <person name="Israni S."/>
            <person name="Dalin E."/>
            <person name="Tice H."/>
            <person name="Pitluck S."/>
            <person name="Chain P."/>
            <person name="Malfatti S."/>
            <person name="Shin M."/>
            <person name="Vergez L."/>
            <person name="Schmutz J."/>
            <person name="Larimer F."/>
            <person name="Land M."/>
            <person name="Hauser L."/>
            <person name="Pelletier D.A."/>
            <person name="Kyrpides N."/>
            <person name="Kim E."/>
            <person name="Harwood C.S."/>
            <person name="Oda Y."/>
            <person name="Richardson P."/>
        </authorList>
    </citation>
    <scope>NUCLEOTIDE SEQUENCE [LARGE SCALE GENOMIC DNA]</scope>
    <source>
        <strain evidence="7">BisA53</strain>
    </source>
</reference>
<evidence type="ECO:0000256" key="3">
    <source>
        <dbReference type="ARBA" id="ARBA00023004"/>
    </source>
</evidence>
<evidence type="ECO:0000256" key="1">
    <source>
        <dbReference type="ARBA" id="ARBA00022617"/>
    </source>
</evidence>
<dbReference type="Gene3D" id="1.10.760.10">
    <property type="entry name" value="Cytochrome c-like domain"/>
    <property type="match status" value="1"/>
</dbReference>
<dbReference type="AlphaFoldDB" id="Q07LW1"/>
<dbReference type="GO" id="GO:0009055">
    <property type="term" value="F:electron transfer activity"/>
    <property type="evidence" value="ECO:0007669"/>
    <property type="project" value="InterPro"/>
</dbReference>
<dbReference type="GO" id="GO:0020037">
    <property type="term" value="F:heme binding"/>
    <property type="evidence" value="ECO:0007669"/>
    <property type="project" value="InterPro"/>
</dbReference>
<dbReference type="STRING" id="316055.RPE_3137"/>